<dbReference type="InterPro" id="IPR045133">
    <property type="entry name" value="IRE1/2-like"/>
</dbReference>
<dbReference type="Pfam" id="PF00069">
    <property type="entry name" value="Pkinase"/>
    <property type="match status" value="1"/>
</dbReference>
<dbReference type="WBParaSite" id="PSAMB.scaffold2908size20627.g19566.t1">
    <property type="protein sequence ID" value="PSAMB.scaffold2908size20627.g19566.t1"/>
    <property type="gene ID" value="PSAMB.scaffold2908size20627.g19566"/>
</dbReference>
<dbReference type="GO" id="GO:0036498">
    <property type="term" value="P:IRE1-mediated unfolded protein response"/>
    <property type="evidence" value="ECO:0007669"/>
    <property type="project" value="TreeGrafter"/>
</dbReference>
<evidence type="ECO:0000313" key="2">
    <source>
        <dbReference type="Proteomes" id="UP000887566"/>
    </source>
</evidence>
<keyword evidence="2" id="KW-1185">Reference proteome</keyword>
<dbReference type="GO" id="GO:0051082">
    <property type="term" value="F:unfolded protein binding"/>
    <property type="evidence" value="ECO:0007669"/>
    <property type="project" value="TreeGrafter"/>
</dbReference>
<dbReference type="PANTHER" id="PTHR13954">
    <property type="entry name" value="IRE1-RELATED"/>
    <property type="match status" value="1"/>
</dbReference>
<dbReference type="InterPro" id="IPR000719">
    <property type="entry name" value="Prot_kinase_dom"/>
</dbReference>
<dbReference type="AlphaFoldDB" id="A0A914W193"/>
<organism evidence="2 3">
    <name type="scientific">Plectus sambesii</name>
    <dbReference type="NCBI Taxonomy" id="2011161"/>
    <lineage>
        <taxon>Eukaryota</taxon>
        <taxon>Metazoa</taxon>
        <taxon>Ecdysozoa</taxon>
        <taxon>Nematoda</taxon>
        <taxon>Chromadorea</taxon>
        <taxon>Plectida</taxon>
        <taxon>Plectina</taxon>
        <taxon>Plectoidea</taxon>
        <taxon>Plectidae</taxon>
        <taxon>Plectus</taxon>
    </lineage>
</organism>
<dbReference type="Proteomes" id="UP000887566">
    <property type="component" value="Unplaced"/>
</dbReference>
<name>A0A914W193_9BILA</name>
<sequence length="237" mass="26520">MSKQWELGHISGKPPGAAETFGWMAPELLKSGSIHAESKADIFSLGCVFYYTVTGGEHPFGEEMNRLSNIENGQLTLNALTDETAKILIRKMLSHDPTHRHTAAAVGKHPFFWSKDYQLKFFCAAYEHLNKTGEANSDKSVLEEDKYVVIGLDWTLNIDPLLQESEEFAVMTMCSFMTNSTVAPSAGFPVAHDLFHFLRFALLEEGVNWHTLVAQHFASYQSILTEEVKNGKGTFIE</sequence>
<dbReference type="InterPro" id="IPR011009">
    <property type="entry name" value="Kinase-like_dom_sf"/>
</dbReference>
<feature type="domain" description="Protein kinase" evidence="1">
    <location>
        <begin position="1"/>
        <end position="112"/>
    </location>
</feature>
<reference evidence="3" key="1">
    <citation type="submission" date="2022-11" db="UniProtKB">
        <authorList>
            <consortium name="WormBaseParasite"/>
        </authorList>
    </citation>
    <scope>IDENTIFICATION</scope>
</reference>
<dbReference type="SUPFAM" id="SSF56112">
    <property type="entry name" value="Protein kinase-like (PK-like)"/>
    <property type="match status" value="1"/>
</dbReference>
<dbReference type="Gene3D" id="1.10.510.10">
    <property type="entry name" value="Transferase(Phosphotransferase) domain 1"/>
    <property type="match status" value="1"/>
</dbReference>
<dbReference type="GO" id="GO:0004674">
    <property type="term" value="F:protein serine/threonine kinase activity"/>
    <property type="evidence" value="ECO:0007669"/>
    <property type="project" value="InterPro"/>
</dbReference>
<dbReference type="PANTHER" id="PTHR13954:SF6">
    <property type="entry name" value="NON-SPECIFIC SERINE_THREONINE PROTEIN KINASE"/>
    <property type="match status" value="1"/>
</dbReference>
<dbReference type="GO" id="GO:0070059">
    <property type="term" value="P:intrinsic apoptotic signaling pathway in response to endoplasmic reticulum stress"/>
    <property type="evidence" value="ECO:0007669"/>
    <property type="project" value="TreeGrafter"/>
</dbReference>
<proteinExistence type="predicted"/>
<dbReference type="PROSITE" id="PS50011">
    <property type="entry name" value="PROTEIN_KINASE_DOM"/>
    <property type="match status" value="1"/>
</dbReference>
<evidence type="ECO:0000313" key="3">
    <source>
        <dbReference type="WBParaSite" id="PSAMB.scaffold2908size20627.g19566.t1"/>
    </source>
</evidence>
<evidence type="ECO:0000259" key="1">
    <source>
        <dbReference type="PROSITE" id="PS50011"/>
    </source>
</evidence>
<accession>A0A914W193</accession>
<dbReference type="GO" id="GO:0005524">
    <property type="term" value="F:ATP binding"/>
    <property type="evidence" value="ECO:0007669"/>
    <property type="project" value="InterPro"/>
</dbReference>
<dbReference type="GO" id="GO:0004521">
    <property type="term" value="F:RNA endonuclease activity"/>
    <property type="evidence" value="ECO:0007669"/>
    <property type="project" value="InterPro"/>
</dbReference>
<dbReference type="GO" id="GO:1990604">
    <property type="term" value="C:IRE1-TRAF2-ASK1 complex"/>
    <property type="evidence" value="ECO:0007669"/>
    <property type="project" value="TreeGrafter"/>
</dbReference>
<protein>
    <submittedName>
        <fullName evidence="3">Protein kinase domain-containing protein</fullName>
    </submittedName>
</protein>